<dbReference type="Proteomes" id="UP000838412">
    <property type="component" value="Chromosome 4"/>
</dbReference>
<keyword evidence="16" id="KW-1185">Reference proteome</keyword>
<dbReference type="EMBL" id="OV696689">
    <property type="protein sequence ID" value="CAH1261599.1"/>
    <property type="molecule type" value="Genomic_DNA"/>
</dbReference>
<feature type="domain" description="Sushi" evidence="14">
    <location>
        <begin position="103"/>
        <end position="166"/>
    </location>
</feature>
<comment type="caution">
    <text evidence="10">Lacks conserved residue(s) required for the propagation of feature annotation.</text>
</comment>
<dbReference type="InterPro" id="IPR018097">
    <property type="entry name" value="EGF_Ca-bd_CS"/>
</dbReference>
<dbReference type="FunFam" id="2.10.25.10:FF:000653">
    <property type="entry name" value="Putative Fibrillin-1"/>
    <property type="match status" value="1"/>
</dbReference>
<dbReference type="CDD" id="cd00054">
    <property type="entry name" value="EGF_CA"/>
    <property type="match status" value="2"/>
</dbReference>
<feature type="domain" description="EGF-like" evidence="13">
    <location>
        <begin position="166"/>
        <end position="206"/>
    </location>
</feature>
<evidence type="ECO:0000256" key="10">
    <source>
        <dbReference type="PROSITE-ProRule" id="PRU00076"/>
    </source>
</evidence>
<dbReference type="SMART" id="SM00179">
    <property type="entry name" value="EGF_CA"/>
    <property type="match status" value="2"/>
</dbReference>
<feature type="domain" description="EGF-like" evidence="13">
    <location>
        <begin position="207"/>
        <end position="249"/>
    </location>
</feature>
<dbReference type="AlphaFoldDB" id="A0A8K0ESX3"/>
<evidence type="ECO:0000256" key="12">
    <source>
        <dbReference type="SAM" id="SignalP"/>
    </source>
</evidence>
<keyword evidence="4 10" id="KW-0245">EGF-like domain</keyword>
<keyword evidence="11" id="KW-0768">Sushi</keyword>
<dbReference type="SMART" id="SM00181">
    <property type="entry name" value="EGF"/>
    <property type="match status" value="2"/>
</dbReference>
<dbReference type="InterPro" id="IPR024731">
    <property type="entry name" value="NELL2-like_EGF"/>
</dbReference>
<dbReference type="PROSITE" id="PS01187">
    <property type="entry name" value="EGF_CA"/>
    <property type="match status" value="1"/>
</dbReference>
<keyword evidence="6" id="KW-0677">Repeat</keyword>
<dbReference type="PROSITE" id="PS50923">
    <property type="entry name" value="SUSHI"/>
    <property type="match status" value="1"/>
</dbReference>
<dbReference type="Gene3D" id="2.10.25.10">
    <property type="entry name" value="Laminin"/>
    <property type="match status" value="2"/>
</dbReference>
<dbReference type="InterPro" id="IPR035976">
    <property type="entry name" value="Sushi/SCR/CCP_sf"/>
</dbReference>
<dbReference type="PROSITE" id="PS01186">
    <property type="entry name" value="EGF_2"/>
    <property type="match status" value="2"/>
</dbReference>
<feature type="chain" id="PRO_5035420526" evidence="12">
    <location>
        <begin position="22"/>
        <end position="266"/>
    </location>
</feature>
<name>A0A8K0ESX3_BRALA</name>
<gene>
    <name evidence="15" type="primary">FBN2</name>
    <name evidence="15" type="ORF">BLAG_LOCUS16972</name>
</gene>
<evidence type="ECO:0000259" key="14">
    <source>
        <dbReference type="PROSITE" id="PS50923"/>
    </source>
</evidence>
<comment type="subcellular location">
    <subcellularLocation>
        <location evidence="1">Secreted</location>
        <location evidence="1">Extracellular space</location>
        <location evidence="1">Extracellular matrix</location>
    </subcellularLocation>
</comment>
<keyword evidence="8" id="KW-1015">Disulfide bond</keyword>
<evidence type="ECO:0000256" key="6">
    <source>
        <dbReference type="ARBA" id="ARBA00022737"/>
    </source>
</evidence>
<accession>A0A8K0ESX3</accession>
<dbReference type="SUPFAM" id="SSF57535">
    <property type="entry name" value="Complement control module/SCR domain"/>
    <property type="match status" value="1"/>
</dbReference>
<evidence type="ECO:0000256" key="2">
    <source>
        <dbReference type="ARBA" id="ARBA00022525"/>
    </source>
</evidence>
<dbReference type="GO" id="GO:0005509">
    <property type="term" value="F:calcium ion binding"/>
    <property type="evidence" value="ECO:0007669"/>
    <property type="project" value="InterPro"/>
</dbReference>
<protein>
    <submittedName>
        <fullName evidence="15">FBN2 protein</fullName>
    </submittedName>
</protein>
<dbReference type="InterPro" id="IPR049883">
    <property type="entry name" value="NOTCH1_EGF-like"/>
</dbReference>
<evidence type="ECO:0000256" key="7">
    <source>
        <dbReference type="ARBA" id="ARBA00022837"/>
    </source>
</evidence>
<dbReference type="PANTHER" id="PTHR24039">
    <property type="entry name" value="FIBRILLIN-RELATED"/>
    <property type="match status" value="1"/>
</dbReference>
<dbReference type="PROSITE" id="PS50026">
    <property type="entry name" value="EGF_3"/>
    <property type="match status" value="2"/>
</dbReference>
<dbReference type="InterPro" id="IPR001881">
    <property type="entry name" value="EGF-like_Ca-bd_dom"/>
</dbReference>
<dbReference type="FunFam" id="2.10.25.10:FF:000210">
    <property type="entry name" value="Hemicentin 1"/>
    <property type="match status" value="1"/>
</dbReference>
<keyword evidence="7" id="KW-0106">Calcium</keyword>
<evidence type="ECO:0000313" key="16">
    <source>
        <dbReference type="Proteomes" id="UP000838412"/>
    </source>
</evidence>
<dbReference type="Pfam" id="PF07645">
    <property type="entry name" value="EGF_CA"/>
    <property type="match status" value="1"/>
</dbReference>
<keyword evidence="9" id="KW-0325">Glycoprotein</keyword>
<sequence>MMRLLIVSLVVLAAVVTVSEAKKRKKIPTCDNKNLANTQRPVCTKPLVKGRFEKGTSCTWTCNHGCVWVMGPRTRYCKGRPGVWKKSVGNGYQKAKGIKCSCRSCTDQPGDWPGAAGHDCAPMSSYSYGTHCDYHCPTGYNQVGIAERLCLNGRWVDEDEGFECIDIDECAEGTDDCSDDATCTNTPGSFTCACNDGFSGDGVTCTDINECADGTDNCDDGATCDNTDGSFTCSCPDGFILADDDLSCEPEPTGEMPTVMPTADTV</sequence>
<evidence type="ECO:0000259" key="13">
    <source>
        <dbReference type="PROSITE" id="PS50026"/>
    </source>
</evidence>
<reference evidence="15" key="1">
    <citation type="submission" date="2022-01" db="EMBL/GenBank/DDBJ databases">
        <authorList>
            <person name="Braso-Vives M."/>
        </authorList>
    </citation>
    <scope>NUCLEOTIDE SEQUENCE</scope>
</reference>
<dbReference type="PANTHER" id="PTHR24039:SF58">
    <property type="entry name" value="EGF-LIKE DOMAIN-CONTAINING PROTEIN"/>
    <property type="match status" value="1"/>
</dbReference>
<keyword evidence="2" id="KW-0964">Secreted</keyword>
<dbReference type="Gene3D" id="2.10.70.10">
    <property type="entry name" value="Complement Module, domain 1"/>
    <property type="match status" value="1"/>
</dbReference>
<dbReference type="SUPFAM" id="SSF57196">
    <property type="entry name" value="EGF/Laminin"/>
    <property type="match status" value="2"/>
</dbReference>
<keyword evidence="5 12" id="KW-0732">Signal</keyword>
<evidence type="ECO:0000256" key="8">
    <source>
        <dbReference type="ARBA" id="ARBA00023157"/>
    </source>
</evidence>
<evidence type="ECO:0000256" key="5">
    <source>
        <dbReference type="ARBA" id="ARBA00022729"/>
    </source>
</evidence>
<dbReference type="InterPro" id="IPR000152">
    <property type="entry name" value="EGF-type_Asp/Asn_hydroxyl_site"/>
</dbReference>
<dbReference type="CDD" id="cd00033">
    <property type="entry name" value="CCP"/>
    <property type="match status" value="1"/>
</dbReference>
<feature type="signal peptide" evidence="12">
    <location>
        <begin position="1"/>
        <end position="21"/>
    </location>
</feature>
<proteinExistence type="predicted"/>
<evidence type="ECO:0000256" key="4">
    <source>
        <dbReference type="ARBA" id="ARBA00022536"/>
    </source>
</evidence>
<organism evidence="15 16">
    <name type="scientific">Branchiostoma lanceolatum</name>
    <name type="common">Common lancelet</name>
    <name type="synonym">Amphioxus lanceolatum</name>
    <dbReference type="NCBI Taxonomy" id="7740"/>
    <lineage>
        <taxon>Eukaryota</taxon>
        <taxon>Metazoa</taxon>
        <taxon>Chordata</taxon>
        <taxon>Cephalochordata</taxon>
        <taxon>Leptocardii</taxon>
        <taxon>Amphioxiformes</taxon>
        <taxon>Branchiostomatidae</taxon>
        <taxon>Branchiostoma</taxon>
    </lineage>
</organism>
<evidence type="ECO:0000313" key="15">
    <source>
        <dbReference type="EMBL" id="CAH1261599.1"/>
    </source>
</evidence>
<evidence type="ECO:0000256" key="3">
    <source>
        <dbReference type="ARBA" id="ARBA00022530"/>
    </source>
</evidence>
<keyword evidence="3" id="KW-0272">Extracellular matrix</keyword>
<evidence type="ECO:0000256" key="11">
    <source>
        <dbReference type="PROSITE-ProRule" id="PRU00302"/>
    </source>
</evidence>
<evidence type="ECO:0000256" key="9">
    <source>
        <dbReference type="ARBA" id="ARBA00023180"/>
    </source>
</evidence>
<dbReference type="PROSITE" id="PS00010">
    <property type="entry name" value="ASX_HYDROXYL"/>
    <property type="match status" value="2"/>
</dbReference>
<evidence type="ECO:0000256" key="1">
    <source>
        <dbReference type="ARBA" id="ARBA00004498"/>
    </source>
</evidence>
<dbReference type="Pfam" id="PF12947">
    <property type="entry name" value="EGF_3"/>
    <property type="match status" value="1"/>
</dbReference>
<dbReference type="InterPro" id="IPR000436">
    <property type="entry name" value="Sushi_SCR_CCP_dom"/>
</dbReference>
<dbReference type="OrthoDB" id="41109at2759"/>
<dbReference type="InterPro" id="IPR000742">
    <property type="entry name" value="EGF"/>
</dbReference>